<dbReference type="AlphaFoldDB" id="W4LZL5"/>
<dbReference type="SUPFAM" id="SSF52540">
    <property type="entry name" value="P-loop containing nucleoside triphosphate hydrolases"/>
    <property type="match status" value="1"/>
</dbReference>
<evidence type="ECO:0000313" key="3">
    <source>
        <dbReference type="Proteomes" id="UP000019141"/>
    </source>
</evidence>
<dbReference type="InterPro" id="IPR027417">
    <property type="entry name" value="P-loop_NTPase"/>
</dbReference>
<dbReference type="Proteomes" id="UP000019141">
    <property type="component" value="Unassembled WGS sequence"/>
</dbReference>
<dbReference type="InterPro" id="IPR045528">
    <property type="entry name" value="DO-GTPase2"/>
</dbReference>
<gene>
    <name evidence="2" type="ORF">ETSY1_02180</name>
</gene>
<accession>W4LZL5</accession>
<keyword evidence="3" id="KW-1185">Reference proteome</keyword>
<dbReference type="Pfam" id="PF19993">
    <property type="entry name" value="DO-GTPase2"/>
    <property type="match status" value="1"/>
</dbReference>
<dbReference type="HOGENOM" id="CLU_050655_0_0_7"/>
<evidence type="ECO:0000259" key="1">
    <source>
        <dbReference type="Pfam" id="PF19993"/>
    </source>
</evidence>
<sequence length="392" mass="44626">MMSIRNPWKKVLCPFCFERFQLAGAWYRCRNSNVTECPEVIDDAYSHHTGVPNRYMRQAFAPPQPNRFGSNQSVASCPQCSKHTTLRICPHCHSRLPAQTDHVDSKILAVIGGTSSGKSHYIATMVQQLQSVLGPNMNLKVMGVGDTTRHNYRQYYYERVYRDKLVLDQTQSAQNNPVIREPLIYRLEFPRRRLSIRAVNLVLFDAAGEDIQDENTLELYNKYILHASGLIFLINPLQLLSVCEQLDVSPDNGEVVHHTLERVVEMYFTARGFKPGRQIKVPTAFVLSKSDVLESIVDKQASFLQDVPHIGQYDLRDFEIVHEEVKTYLSDWGADGLLSLAESFQPHGFFAISALGCHPNNLNIPHINPLRAGDPILWLLTRLGYLKPYRSS</sequence>
<organism evidence="2 3">
    <name type="scientific">Entotheonella factor</name>
    <dbReference type="NCBI Taxonomy" id="1429438"/>
    <lineage>
        <taxon>Bacteria</taxon>
        <taxon>Pseudomonadati</taxon>
        <taxon>Nitrospinota/Tectimicrobiota group</taxon>
        <taxon>Candidatus Tectimicrobiota</taxon>
        <taxon>Candidatus Entotheonellia</taxon>
        <taxon>Candidatus Entotheonellales</taxon>
        <taxon>Candidatus Entotheonellaceae</taxon>
        <taxon>Candidatus Entotheonella</taxon>
    </lineage>
</organism>
<comment type="caution">
    <text evidence="2">The sequence shown here is derived from an EMBL/GenBank/DDBJ whole genome shotgun (WGS) entry which is preliminary data.</text>
</comment>
<protein>
    <recommendedName>
        <fullName evidence="1">Double-GTPase 2 domain-containing protein</fullName>
    </recommendedName>
</protein>
<evidence type="ECO:0000313" key="2">
    <source>
        <dbReference type="EMBL" id="ETX02812.1"/>
    </source>
</evidence>
<proteinExistence type="predicted"/>
<dbReference type="EMBL" id="AZHW01000106">
    <property type="protein sequence ID" value="ETX02812.1"/>
    <property type="molecule type" value="Genomic_DNA"/>
</dbReference>
<reference evidence="2 3" key="1">
    <citation type="journal article" date="2014" name="Nature">
        <title>An environmental bacterial taxon with a large and distinct metabolic repertoire.</title>
        <authorList>
            <person name="Wilson M.C."/>
            <person name="Mori T."/>
            <person name="Ruckert C."/>
            <person name="Uria A.R."/>
            <person name="Helf M.J."/>
            <person name="Takada K."/>
            <person name="Gernert C."/>
            <person name="Steffens U.A."/>
            <person name="Heycke N."/>
            <person name="Schmitt S."/>
            <person name="Rinke C."/>
            <person name="Helfrich E.J."/>
            <person name="Brachmann A.O."/>
            <person name="Gurgui C."/>
            <person name="Wakimoto T."/>
            <person name="Kracht M."/>
            <person name="Crusemann M."/>
            <person name="Hentschel U."/>
            <person name="Abe I."/>
            <person name="Matsunaga S."/>
            <person name="Kalinowski J."/>
            <person name="Takeyama H."/>
            <person name="Piel J."/>
        </authorList>
    </citation>
    <scope>NUCLEOTIDE SEQUENCE [LARGE SCALE GENOMIC DNA]</scope>
    <source>
        <strain evidence="3">TSY1</strain>
    </source>
</reference>
<name>W4LZL5_ENTF1</name>
<feature type="domain" description="Double-GTPase 2" evidence="1">
    <location>
        <begin position="107"/>
        <end position="319"/>
    </location>
</feature>